<dbReference type="Gene3D" id="3.60.21.10">
    <property type="match status" value="1"/>
</dbReference>
<keyword evidence="5" id="KW-0472">Membrane</keyword>
<dbReference type="InterPro" id="IPR029052">
    <property type="entry name" value="Metallo-depent_PP-like"/>
</dbReference>
<organism evidence="7 8">
    <name type="scientific">Bacteriovorax stolpii</name>
    <name type="common">Bdellovibrio stolpii</name>
    <dbReference type="NCBI Taxonomy" id="960"/>
    <lineage>
        <taxon>Bacteria</taxon>
        <taxon>Pseudomonadati</taxon>
        <taxon>Bdellovibrionota</taxon>
        <taxon>Bacteriovoracia</taxon>
        <taxon>Bacteriovoracales</taxon>
        <taxon>Bacteriovoracaceae</taxon>
        <taxon>Bacteriovorax</taxon>
    </lineage>
</organism>
<protein>
    <submittedName>
        <fullName evidence="7">Uncharacterized protein</fullName>
    </submittedName>
</protein>
<dbReference type="GO" id="GO:0009245">
    <property type="term" value="P:lipid A biosynthetic process"/>
    <property type="evidence" value="ECO:0007669"/>
    <property type="project" value="TreeGrafter"/>
</dbReference>
<dbReference type="GO" id="GO:0008758">
    <property type="term" value="F:UDP-2,3-diacylglucosamine hydrolase activity"/>
    <property type="evidence" value="ECO:0007669"/>
    <property type="project" value="TreeGrafter"/>
</dbReference>
<dbReference type="PANTHER" id="PTHR34990">
    <property type="entry name" value="UDP-2,3-DIACYLGLUCOSAMINE HYDROLASE-RELATED"/>
    <property type="match status" value="1"/>
</dbReference>
<evidence type="ECO:0000313" key="7">
    <source>
        <dbReference type="EMBL" id="AUN96603.1"/>
    </source>
</evidence>
<dbReference type="InterPro" id="IPR004843">
    <property type="entry name" value="Calcineurin-like_PHP"/>
</dbReference>
<keyword evidence="4" id="KW-0378">Hydrolase</keyword>
<evidence type="ECO:0000313" key="8">
    <source>
        <dbReference type="Proteomes" id="UP000235584"/>
    </source>
</evidence>
<dbReference type="Proteomes" id="UP000235584">
    <property type="component" value="Chromosome"/>
</dbReference>
<dbReference type="AlphaFoldDB" id="A0A2K9NM70"/>
<evidence type="ECO:0000256" key="2">
    <source>
        <dbReference type="ARBA" id="ARBA00022519"/>
    </source>
</evidence>
<keyword evidence="3" id="KW-0479">Metal-binding</keyword>
<dbReference type="GO" id="GO:0016020">
    <property type="term" value="C:membrane"/>
    <property type="evidence" value="ECO:0007669"/>
    <property type="project" value="GOC"/>
</dbReference>
<keyword evidence="6" id="KW-0464">Manganese</keyword>
<dbReference type="PANTHER" id="PTHR34990:SF1">
    <property type="entry name" value="UDP-2,3-DIACYLGLUCOSAMINE HYDROLASE"/>
    <property type="match status" value="1"/>
</dbReference>
<dbReference type="CDD" id="cd07398">
    <property type="entry name" value="MPP_YbbF-LpxH"/>
    <property type="match status" value="1"/>
</dbReference>
<accession>A0A2K9NM70</accession>
<dbReference type="GO" id="GO:0046872">
    <property type="term" value="F:metal ion binding"/>
    <property type="evidence" value="ECO:0007669"/>
    <property type="project" value="UniProtKB-KW"/>
</dbReference>
<dbReference type="InterPro" id="IPR043461">
    <property type="entry name" value="LpxH-like"/>
</dbReference>
<keyword evidence="8" id="KW-1185">Reference proteome</keyword>
<keyword evidence="1" id="KW-1003">Cell membrane</keyword>
<evidence type="ECO:0000256" key="6">
    <source>
        <dbReference type="ARBA" id="ARBA00023211"/>
    </source>
</evidence>
<sequence>MKFSAISDVHIKRAGDQAEDLLLTFLRNPDVQSSDVVFLLGDIFDLMIGPLTQYFVRYQAYFDEIKKLMKNGTHICYVEGNHDFHIKLLYRKFFLVHADLDPALFSMAPYFEFMNGGKKIYLAHGDDIELNNPSYKLFKAVVTSPPLRYYANYLMPHFLIKGIGEYSAEKSRKRNNKRYSTDADLAPVKDNFRLSVEVFRKKRTFDVIVLGHSHVKDYYVSPSGFEYINNGYAQHTKTYISIEDGDISFKSIF</sequence>
<dbReference type="EMBL" id="CP025704">
    <property type="protein sequence ID" value="AUN96603.1"/>
    <property type="molecule type" value="Genomic_DNA"/>
</dbReference>
<evidence type="ECO:0000256" key="5">
    <source>
        <dbReference type="ARBA" id="ARBA00023136"/>
    </source>
</evidence>
<keyword evidence="2" id="KW-0997">Cell inner membrane</keyword>
<dbReference type="SUPFAM" id="SSF56300">
    <property type="entry name" value="Metallo-dependent phosphatases"/>
    <property type="match status" value="1"/>
</dbReference>
<dbReference type="OrthoDB" id="5293204at2"/>
<name>A0A2K9NM70_BACTC</name>
<reference evidence="7 8" key="1">
    <citation type="submission" date="2018-01" db="EMBL/GenBank/DDBJ databases">
        <title>Complete genome sequence of Bacteriovorax stolpii DSM12778.</title>
        <authorList>
            <person name="Tang B."/>
            <person name="Chang J."/>
        </authorList>
    </citation>
    <scope>NUCLEOTIDE SEQUENCE [LARGE SCALE GENOMIC DNA]</scope>
    <source>
        <strain evidence="7 8">DSM 12778</strain>
    </source>
</reference>
<evidence type="ECO:0000256" key="3">
    <source>
        <dbReference type="ARBA" id="ARBA00022723"/>
    </source>
</evidence>
<evidence type="ECO:0000256" key="1">
    <source>
        <dbReference type="ARBA" id="ARBA00022475"/>
    </source>
</evidence>
<dbReference type="KEGG" id="bsto:C0V70_00475"/>
<proteinExistence type="predicted"/>
<evidence type="ECO:0000256" key="4">
    <source>
        <dbReference type="ARBA" id="ARBA00022801"/>
    </source>
</evidence>
<dbReference type="RefSeq" id="WP_102241898.1">
    <property type="nucleotide sequence ID" value="NZ_CP025704.1"/>
</dbReference>
<gene>
    <name evidence="7" type="ORF">C0V70_00475</name>
</gene>
<dbReference type="Pfam" id="PF00149">
    <property type="entry name" value="Metallophos"/>
    <property type="match status" value="1"/>
</dbReference>